<dbReference type="GO" id="GO:0016020">
    <property type="term" value="C:membrane"/>
    <property type="evidence" value="ECO:0007669"/>
    <property type="project" value="TreeGrafter"/>
</dbReference>
<keyword evidence="1 4" id="KW-0378">Hydrolase</keyword>
<feature type="short sequence motif" description="DGA/G" evidence="4">
    <location>
        <begin position="261"/>
        <end position="263"/>
    </location>
</feature>
<comment type="caution">
    <text evidence="7">The sequence shown here is derived from an EMBL/GenBank/DDBJ whole genome shotgun (WGS) entry which is preliminary data.</text>
</comment>
<keyword evidence="8" id="KW-1185">Reference proteome</keyword>
<dbReference type="InterPro" id="IPR002641">
    <property type="entry name" value="PNPLA_dom"/>
</dbReference>
<dbReference type="AlphaFoldDB" id="A0A5N5QCR5"/>
<evidence type="ECO:0000256" key="5">
    <source>
        <dbReference type="SAM" id="MobiDB-lite"/>
    </source>
</evidence>
<feature type="region of interest" description="Disordered" evidence="5">
    <location>
        <begin position="394"/>
        <end position="423"/>
    </location>
</feature>
<feature type="compositionally biased region" description="Polar residues" evidence="5">
    <location>
        <begin position="21"/>
        <end position="31"/>
    </location>
</feature>
<dbReference type="PANTHER" id="PTHR24185">
    <property type="entry name" value="CALCIUM-INDEPENDENT PHOSPHOLIPASE A2-GAMMA"/>
    <property type="match status" value="1"/>
</dbReference>
<dbReference type="EMBL" id="SSOP01000298">
    <property type="protein sequence ID" value="KAB5589238.1"/>
    <property type="molecule type" value="Genomic_DNA"/>
</dbReference>
<reference evidence="7 8" key="1">
    <citation type="journal article" date="2019" name="Fungal Biol. Biotechnol.">
        <title>Draft genome sequence of fastidious pathogen Ceratobasidium theobromae, which causes vascular-streak dieback in Theobroma cacao.</title>
        <authorList>
            <person name="Ali S.S."/>
            <person name="Asman A."/>
            <person name="Shao J."/>
            <person name="Firmansyah A.P."/>
            <person name="Susilo A.W."/>
            <person name="Rosmana A."/>
            <person name="McMahon P."/>
            <person name="Junaid M."/>
            <person name="Guest D."/>
            <person name="Kheng T.Y."/>
            <person name="Meinhardt L.W."/>
            <person name="Bailey B.A."/>
        </authorList>
    </citation>
    <scope>NUCLEOTIDE SEQUENCE [LARGE SCALE GENOMIC DNA]</scope>
    <source>
        <strain evidence="7 8">CT2</strain>
    </source>
</reference>
<dbReference type="InterPro" id="IPR016035">
    <property type="entry name" value="Acyl_Trfase/lysoPLipase"/>
</dbReference>
<keyword evidence="3 4" id="KW-0443">Lipid metabolism</keyword>
<feature type="region of interest" description="Disordered" evidence="5">
    <location>
        <begin position="21"/>
        <end position="41"/>
    </location>
</feature>
<protein>
    <submittedName>
        <fullName evidence="7">Patatin-like phospholipase</fullName>
    </submittedName>
</protein>
<dbReference type="OrthoDB" id="630895at2759"/>
<dbReference type="GO" id="GO:0046486">
    <property type="term" value="P:glycerolipid metabolic process"/>
    <property type="evidence" value="ECO:0007669"/>
    <property type="project" value="UniProtKB-ARBA"/>
</dbReference>
<evidence type="ECO:0000256" key="1">
    <source>
        <dbReference type="ARBA" id="ARBA00022801"/>
    </source>
</evidence>
<accession>A0A5N5QCR5</accession>
<sequence length="423" mass="46370">MKAFGNLRAKAQASIDDATSLTKNSVSSILGSKSEPKGPTEEEIALKKARLAIPKRDTDRPLRILSLDGGGVRGYSALIILRDFLANLQQDEGLDEPILPADYFDLIIGTSTGGILALMLGRLRMTVEECLEAYRTLAREVFSGGLISTTFNATTTMLFEGGRLTLYDESTLEKSVKATVKKWTADDNEDALLFDPSPDSCRTAIVTALSADATRPVLMRSYPGDPKLKGIKIWEAARATSAAPVFFRPLIAGPEEISYIDGAVSGNSNPSLLALEEIEKLWPKERKIGLFLSLGTGSPNQVALQGQVTQLAFALANLTTNTIHVHEKAVLWFTQHFTDKSQNPYERFTVESSIQGVRMDDHSSLPKIAEETTVYLRKEVEKMKRLVELARGTMKSLKKGKEAEAKNPEQADPVPPYEAQTTH</sequence>
<dbReference type="GO" id="GO:0047499">
    <property type="term" value="F:calcium-independent phospholipase A2 activity"/>
    <property type="evidence" value="ECO:0007669"/>
    <property type="project" value="TreeGrafter"/>
</dbReference>
<feature type="active site" description="Nucleophile" evidence="4">
    <location>
        <position position="111"/>
    </location>
</feature>
<feature type="short sequence motif" description="GXSXG" evidence="4">
    <location>
        <begin position="109"/>
        <end position="113"/>
    </location>
</feature>
<dbReference type="Pfam" id="PF01734">
    <property type="entry name" value="Patatin"/>
    <property type="match status" value="1"/>
</dbReference>
<keyword evidence="2 4" id="KW-0442">Lipid degradation</keyword>
<gene>
    <name evidence="7" type="ORF">CTheo_7321</name>
</gene>
<dbReference type="Gene3D" id="3.40.1090.10">
    <property type="entry name" value="Cytosolic phospholipase A2 catalytic domain"/>
    <property type="match status" value="1"/>
</dbReference>
<evidence type="ECO:0000256" key="3">
    <source>
        <dbReference type="ARBA" id="ARBA00023098"/>
    </source>
</evidence>
<feature type="domain" description="PNPLA" evidence="6">
    <location>
        <begin position="65"/>
        <end position="275"/>
    </location>
</feature>
<evidence type="ECO:0000256" key="4">
    <source>
        <dbReference type="PROSITE-ProRule" id="PRU01161"/>
    </source>
</evidence>
<dbReference type="GO" id="GO:0019369">
    <property type="term" value="P:arachidonate metabolic process"/>
    <property type="evidence" value="ECO:0007669"/>
    <property type="project" value="TreeGrafter"/>
</dbReference>
<feature type="active site" description="Proton acceptor" evidence="4">
    <location>
        <position position="261"/>
    </location>
</feature>
<feature type="short sequence motif" description="GXGXXG" evidence="4">
    <location>
        <begin position="69"/>
        <end position="74"/>
    </location>
</feature>
<organism evidence="7 8">
    <name type="scientific">Ceratobasidium theobromae</name>
    <dbReference type="NCBI Taxonomy" id="1582974"/>
    <lineage>
        <taxon>Eukaryota</taxon>
        <taxon>Fungi</taxon>
        <taxon>Dikarya</taxon>
        <taxon>Basidiomycota</taxon>
        <taxon>Agaricomycotina</taxon>
        <taxon>Agaricomycetes</taxon>
        <taxon>Cantharellales</taxon>
        <taxon>Ceratobasidiaceae</taxon>
        <taxon>Ceratobasidium</taxon>
    </lineage>
</organism>
<dbReference type="SUPFAM" id="SSF52151">
    <property type="entry name" value="FabD/lysophospholipase-like"/>
    <property type="match status" value="1"/>
</dbReference>
<evidence type="ECO:0000259" key="6">
    <source>
        <dbReference type="PROSITE" id="PS51635"/>
    </source>
</evidence>
<dbReference type="PROSITE" id="PS51635">
    <property type="entry name" value="PNPLA"/>
    <property type="match status" value="1"/>
</dbReference>
<name>A0A5N5QCR5_9AGAM</name>
<evidence type="ECO:0000256" key="2">
    <source>
        <dbReference type="ARBA" id="ARBA00022963"/>
    </source>
</evidence>
<dbReference type="GO" id="GO:0016042">
    <property type="term" value="P:lipid catabolic process"/>
    <property type="evidence" value="ECO:0007669"/>
    <property type="project" value="UniProtKB-UniRule"/>
</dbReference>
<evidence type="ECO:0000313" key="8">
    <source>
        <dbReference type="Proteomes" id="UP000383932"/>
    </source>
</evidence>
<evidence type="ECO:0000313" key="7">
    <source>
        <dbReference type="EMBL" id="KAB5589238.1"/>
    </source>
</evidence>
<dbReference type="PANTHER" id="PTHR24185:SF1">
    <property type="entry name" value="CALCIUM-INDEPENDENT PHOSPHOLIPASE A2-GAMMA"/>
    <property type="match status" value="1"/>
</dbReference>
<proteinExistence type="predicted"/>
<dbReference type="Proteomes" id="UP000383932">
    <property type="component" value="Unassembled WGS sequence"/>
</dbReference>
<feature type="compositionally biased region" description="Basic and acidic residues" evidence="5">
    <location>
        <begin position="399"/>
        <end position="409"/>
    </location>
</feature>